<keyword evidence="5" id="KW-0804">Transcription</keyword>
<gene>
    <name evidence="9" type="ORF">AB1300_04375</name>
</gene>
<evidence type="ECO:0000256" key="3">
    <source>
        <dbReference type="ARBA" id="ARBA00023015"/>
    </source>
</evidence>
<dbReference type="PANTHER" id="PTHR43214">
    <property type="entry name" value="TWO-COMPONENT RESPONSE REGULATOR"/>
    <property type="match status" value="1"/>
</dbReference>
<dbReference type="InterPro" id="IPR011006">
    <property type="entry name" value="CheY-like_superfamily"/>
</dbReference>
<evidence type="ECO:0000313" key="10">
    <source>
        <dbReference type="Proteomes" id="UP001558534"/>
    </source>
</evidence>
<dbReference type="PROSITE" id="PS50043">
    <property type="entry name" value="HTH_LUXR_2"/>
    <property type="match status" value="1"/>
</dbReference>
<dbReference type="Gene3D" id="3.40.50.2300">
    <property type="match status" value="1"/>
</dbReference>
<reference evidence="9 10" key="1">
    <citation type="submission" date="2024-07" db="EMBL/GenBank/DDBJ databases">
        <title>Characterization of a bacterium isolated from hydrolysated instant sea cucumber by whole-genome sequencing and metabolomics.</title>
        <authorList>
            <person name="Luo X."/>
            <person name="Zhang Z."/>
            <person name="Zheng Z."/>
            <person name="Zhang W."/>
            <person name="Ming T."/>
            <person name="Jiao L."/>
            <person name="Su X."/>
            <person name="Kong F."/>
            <person name="Xu J."/>
        </authorList>
    </citation>
    <scope>NUCLEOTIDE SEQUENCE [LARGE SCALE GENOMIC DNA]</scope>
    <source>
        <strain evidence="9 10">XL-2024</strain>
    </source>
</reference>
<evidence type="ECO:0000256" key="6">
    <source>
        <dbReference type="PROSITE-ProRule" id="PRU00169"/>
    </source>
</evidence>
<name>A0ABV3VTX6_9BACI</name>
<evidence type="ECO:0000259" key="8">
    <source>
        <dbReference type="PROSITE" id="PS50110"/>
    </source>
</evidence>
<dbReference type="InterPro" id="IPR001789">
    <property type="entry name" value="Sig_transdc_resp-reg_receiver"/>
</dbReference>
<keyword evidence="3" id="KW-0805">Transcription regulation</keyword>
<sequence>MNINLLLVDNRQLVLECLKHRLNKEPNICVIGTLSNPKYLQHEIITNSPDIVLMNFRMELSNKIDLTKLLKNIPHLRVVILSKYEYTEYIHASYNAGASAFISEEKTFQELIFTIRQVYLGEKMFPKVEENQIDKILTPKESEVLKRIAEDKTNSEISEEMMISIRTVEYHISSIIRKLNVESRVGAVVTAIKRGLLSIK</sequence>
<dbReference type="PROSITE" id="PS50110">
    <property type="entry name" value="RESPONSE_REGULATORY"/>
    <property type="match status" value="1"/>
</dbReference>
<dbReference type="CDD" id="cd06170">
    <property type="entry name" value="LuxR_C_like"/>
    <property type="match status" value="1"/>
</dbReference>
<dbReference type="InterPro" id="IPR000792">
    <property type="entry name" value="Tscrpt_reg_LuxR_C"/>
</dbReference>
<feature type="domain" description="HTH luxR-type" evidence="7">
    <location>
        <begin position="130"/>
        <end position="195"/>
    </location>
</feature>
<keyword evidence="2" id="KW-0597">Phosphoprotein</keyword>
<dbReference type="PROSITE" id="PS00622">
    <property type="entry name" value="HTH_LUXR_1"/>
    <property type="match status" value="1"/>
</dbReference>
<dbReference type="EMBL" id="JBFRHK010000002">
    <property type="protein sequence ID" value="MEX3744363.1"/>
    <property type="molecule type" value="Genomic_DNA"/>
</dbReference>
<dbReference type="SMART" id="SM00448">
    <property type="entry name" value="REC"/>
    <property type="match status" value="1"/>
</dbReference>
<comment type="caution">
    <text evidence="9">The sequence shown here is derived from an EMBL/GenBank/DDBJ whole genome shotgun (WGS) entry which is preliminary data.</text>
</comment>
<dbReference type="Pfam" id="PF00072">
    <property type="entry name" value="Response_reg"/>
    <property type="match status" value="1"/>
</dbReference>
<dbReference type="SUPFAM" id="SSF46894">
    <property type="entry name" value="C-terminal effector domain of the bipartite response regulators"/>
    <property type="match status" value="1"/>
</dbReference>
<comment type="subcellular location">
    <subcellularLocation>
        <location evidence="1">Cytoplasm</location>
    </subcellularLocation>
</comment>
<accession>A0ABV3VTX6</accession>
<dbReference type="InterPro" id="IPR016032">
    <property type="entry name" value="Sig_transdc_resp-reg_C-effctor"/>
</dbReference>
<protein>
    <submittedName>
        <fullName evidence="9">LuxR C-terminal-related transcriptional regulator</fullName>
    </submittedName>
</protein>
<dbReference type="InterPro" id="IPR039420">
    <property type="entry name" value="WalR-like"/>
</dbReference>
<organism evidence="9 10">
    <name type="scientific">Lysinibacillus xylanilyticus</name>
    <dbReference type="NCBI Taxonomy" id="582475"/>
    <lineage>
        <taxon>Bacteria</taxon>
        <taxon>Bacillati</taxon>
        <taxon>Bacillota</taxon>
        <taxon>Bacilli</taxon>
        <taxon>Bacillales</taxon>
        <taxon>Bacillaceae</taxon>
        <taxon>Lysinibacillus</taxon>
    </lineage>
</organism>
<dbReference type="Proteomes" id="UP001558534">
    <property type="component" value="Unassembled WGS sequence"/>
</dbReference>
<keyword evidence="10" id="KW-1185">Reference proteome</keyword>
<dbReference type="SUPFAM" id="SSF52172">
    <property type="entry name" value="CheY-like"/>
    <property type="match status" value="1"/>
</dbReference>
<evidence type="ECO:0000256" key="4">
    <source>
        <dbReference type="ARBA" id="ARBA00023125"/>
    </source>
</evidence>
<evidence type="ECO:0000256" key="1">
    <source>
        <dbReference type="ARBA" id="ARBA00004496"/>
    </source>
</evidence>
<dbReference type="RefSeq" id="WP_368635364.1">
    <property type="nucleotide sequence ID" value="NZ_JBFRHK010000002.1"/>
</dbReference>
<dbReference type="SMART" id="SM00421">
    <property type="entry name" value="HTH_LUXR"/>
    <property type="match status" value="1"/>
</dbReference>
<dbReference type="Pfam" id="PF00196">
    <property type="entry name" value="GerE"/>
    <property type="match status" value="1"/>
</dbReference>
<dbReference type="PRINTS" id="PR00038">
    <property type="entry name" value="HTHLUXR"/>
</dbReference>
<comment type="caution">
    <text evidence="6">Lacks conserved residue(s) required for the propagation of feature annotation.</text>
</comment>
<keyword evidence="4" id="KW-0238">DNA-binding</keyword>
<proteinExistence type="predicted"/>
<evidence type="ECO:0000259" key="7">
    <source>
        <dbReference type="PROSITE" id="PS50043"/>
    </source>
</evidence>
<dbReference type="CDD" id="cd17535">
    <property type="entry name" value="REC_NarL-like"/>
    <property type="match status" value="1"/>
</dbReference>
<evidence type="ECO:0000256" key="2">
    <source>
        <dbReference type="ARBA" id="ARBA00022553"/>
    </source>
</evidence>
<evidence type="ECO:0000256" key="5">
    <source>
        <dbReference type="ARBA" id="ARBA00023163"/>
    </source>
</evidence>
<evidence type="ECO:0000313" key="9">
    <source>
        <dbReference type="EMBL" id="MEX3744363.1"/>
    </source>
</evidence>
<dbReference type="InterPro" id="IPR058245">
    <property type="entry name" value="NreC/VraR/RcsB-like_REC"/>
</dbReference>
<feature type="domain" description="Response regulatory" evidence="8">
    <location>
        <begin position="4"/>
        <end position="119"/>
    </location>
</feature>